<evidence type="ECO:0000313" key="3">
    <source>
        <dbReference type="EMBL" id="STT52765.1"/>
    </source>
</evidence>
<reference evidence="4 5" key="1">
    <citation type="submission" date="2018-06" db="EMBL/GenBank/DDBJ databases">
        <authorList>
            <consortium name="Pathogen Informatics"/>
            <person name="Doyle S."/>
        </authorList>
    </citation>
    <scope>NUCLEOTIDE SEQUENCE [LARGE SCALE GENOMIC DNA]</scope>
    <source>
        <strain evidence="3 4">NCTC8849</strain>
        <strain evidence="2 5">NCTC9637</strain>
    </source>
</reference>
<feature type="region of interest" description="Disordered" evidence="1">
    <location>
        <begin position="312"/>
        <end position="361"/>
    </location>
</feature>
<organism evidence="3 4">
    <name type="scientific">Klebsiella pneumoniae</name>
    <dbReference type="NCBI Taxonomy" id="573"/>
    <lineage>
        <taxon>Bacteria</taxon>
        <taxon>Pseudomonadati</taxon>
        <taxon>Pseudomonadota</taxon>
        <taxon>Gammaproteobacteria</taxon>
        <taxon>Enterobacterales</taxon>
        <taxon>Enterobacteriaceae</taxon>
        <taxon>Klebsiella/Raoultella group</taxon>
        <taxon>Klebsiella</taxon>
        <taxon>Klebsiella pneumoniae complex</taxon>
    </lineage>
</organism>
<evidence type="ECO:0000256" key="1">
    <source>
        <dbReference type="SAM" id="MobiDB-lite"/>
    </source>
</evidence>
<feature type="compositionally biased region" description="Polar residues" evidence="1">
    <location>
        <begin position="253"/>
        <end position="265"/>
    </location>
</feature>
<dbReference type="Gene3D" id="1.10.10.10">
    <property type="entry name" value="Winged helix-like DNA-binding domain superfamily/Winged helix DNA-binding domain"/>
    <property type="match status" value="1"/>
</dbReference>
<evidence type="ECO:0000313" key="5">
    <source>
        <dbReference type="Proteomes" id="UP000255099"/>
    </source>
</evidence>
<dbReference type="InterPro" id="IPR036388">
    <property type="entry name" value="WH-like_DNA-bd_sf"/>
</dbReference>
<accession>A0A377WFX9</accession>
<name>A0A377WFX9_KLEPN</name>
<gene>
    <name evidence="3" type="ORF">NCTC8849_01312</name>
    <name evidence="2" type="ORF">NCTC9637_05369</name>
</gene>
<feature type="compositionally biased region" description="Low complexity" evidence="1">
    <location>
        <begin position="334"/>
        <end position="353"/>
    </location>
</feature>
<evidence type="ECO:0000313" key="2">
    <source>
        <dbReference type="EMBL" id="STT50382.1"/>
    </source>
</evidence>
<dbReference type="EMBL" id="UGLC01000002">
    <property type="protein sequence ID" value="STT52765.1"/>
    <property type="molecule type" value="Genomic_DNA"/>
</dbReference>
<feature type="compositionally biased region" description="Basic and acidic residues" evidence="1">
    <location>
        <begin position="219"/>
        <end position="229"/>
    </location>
</feature>
<proteinExistence type="predicted"/>
<dbReference type="Proteomes" id="UP000254799">
    <property type="component" value="Unassembled WGS sequence"/>
</dbReference>
<dbReference type="Proteomes" id="UP000255099">
    <property type="component" value="Unassembled WGS sequence"/>
</dbReference>
<dbReference type="RefSeq" id="WP_004147236.1">
    <property type="nucleotide sequence ID" value="NZ_CP040993.1"/>
</dbReference>
<evidence type="ECO:0000313" key="4">
    <source>
        <dbReference type="Proteomes" id="UP000254799"/>
    </source>
</evidence>
<sequence>MSEKVETKTNFDQTASPLKGIKNIITPAGAVMRVTDTDLKWFNHFYTFEAQGKKCYQSIKTIAKSMGRADSVAQERIDKLQALGLLEVGKETFKDGWRNTYTCTSIDVIVSRMTDAPVTPQDKPLRKSQLNSLLKKSGKVDSHAVNRGIKAMAKTIANRDLSDEEVMQFAFQIATEKLAALGWPIESIIEESNDEEDLQPATDGPETASPAAGEPDGVPDNHSDQHDDVSDNDAVNGAEHSRQCETPPVLTVNAPSQERQNQPQKATLEELQHWQHGGDPKGFDDYGAKWGKTTPGAIMDLINSHVKTIQSDGYKGSRSAANDTPSSADAYYKQQQAQRIAAAKQGANAQPAQTWDDNQPV</sequence>
<protein>
    <recommendedName>
        <fullName evidence="6">Helix-turn-helix domain-containing protein</fullName>
    </recommendedName>
</protein>
<evidence type="ECO:0008006" key="6">
    <source>
        <dbReference type="Google" id="ProtNLM"/>
    </source>
</evidence>
<feature type="region of interest" description="Disordered" evidence="1">
    <location>
        <begin position="193"/>
        <end position="267"/>
    </location>
</feature>
<dbReference type="EMBL" id="UGLB01000003">
    <property type="protein sequence ID" value="STT50382.1"/>
    <property type="molecule type" value="Genomic_DNA"/>
</dbReference>
<dbReference type="AlphaFoldDB" id="A0A377WFX9"/>